<organism evidence="1 3">
    <name type="scientific">Bifidobacterium imperatoris</name>
    <dbReference type="NCBI Taxonomy" id="2020965"/>
    <lineage>
        <taxon>Bacteria</taxon>
        <taxon>Bacillati</taxon>
        <taxon>Actinomycetota</taxon>
        <taxon>Actinomycetes</taxon>
        <taxon>Bifidobacteriales</taxon>
        <taxon>Bifidobacteriaceae</taxon>
        <taxon>Bifidobacterium</taxon>
    </lineage>
</organism>
<dbReference type="AlphaFoldDB" id="A0A2N5IQV8"/>
<keyword evidence="4" id="KW-1185">Reference proteome</keyword>
<name>A0A2N5IQV8_9BIFI</name>
<sequence length="140" mass="14857">MATKTRILGPGSFKITDEKNPMDLSADLTKAQLNPSNSSDDPVNYLDGSQETNVTTSWTFEGTVGDDFTEGGLATWLFDHAGETLPAEFIPNKNGGVKWTFDATISPVAIGGDVKSKNTNDISFAITNVKHAAYTPATGA</sequence>
<proteinExistence type="predicted"/>
<protein>
    <recommendedName>
        <fullName evidence="5">Phage tail protein</fullName>
    </recommendedName>
</protein>
<reference evidence="2 4" key="2">
    <citation type="submission" date="2021-03" db="EMBL/GenBank/DDBJ databases">
        <title>Genome sequencing of Bifidobacterium imperatoris JCM 32708.</title>
        <authorList>
            <person name="Kim J."/>
        </authorList>
    </citation>
    <scope>NUCLEOTIDE SEQUENCE [LARGE SCALE GENOMIC DNA]</scope>
    <source>
        <strain evidence="2 4">JCM 32708</strain>
    </source>
</reference>
<dbReference type="Proteomes" id="UP000663067">
    <property type="component" value="Chromosome"/>
</dbReference>
<dbReference type="Proteomes" id="UP000234855">
    <property type="component" value="Unassembled WGS sequence"/>
</dbReference>
<evidence type="ECO:0000313" key="4">
    <source>
        <dbReference type="Proteomes" id="UP000663067"/>
    </source>
</evidence>
<dbReference type="EMBL" id="NMWV01000023">
    <property type="protein sequence ID" value="PLS24341.1"/>
    <property type="molecule type" value="Genomic_DNA"/>
</dbReference>
<gene>
    <name evidence="2" type="ORF">BLI708_06675</name>
    <name evidence="1" type="ORF">Tam1G_1604</name>
</gene>
<evidence type="ECO:0000313" key="2">
    <source>
        <dbReference type="EMBL" id="QSY56957.1"/>
    </source>
</evidence>
<evidence type="ECO:0000313" key="1">
    <source>
        <dbReference type="EMBL" id="PLS24341.1"/>
    </source>
</evidence>
<accession>A0A2N5IQV8</accession>
<dbReference type="EMBL" id="CP071591">
    <property type="protein sequence ID" value="QSY56957.1"/>
    <property type="molecule type" value="Genomic_DNA"/>
</dbReference>
<evidence type="ECO:0008006" key="5">
    <source>
        <dbReference type="Google" id="ProtNLM"/>
    </source>
</evidence>
<reference evidence="1 3" key="1">
    <citation type="submission" date="2017-07" db="EMBL/GenBank/DDBJ databases">
        <title>Bifidobacterium novel species.</title>
        <authorList>
            <person name="Lugli G.A."/>
            <person name="Milani C."/>
            <person name="Duranti S."/>
            <person name="Mangifesta M."/>
        </authorList>
    </citation>
    <scope>NUCLEOTIDE SEQUENCE [LARGE SCALE GENOMIC DNA]</scope>
    <source>
        <strain evidence="1 3">45</strain>
    </source>
</reference>
<dbReference type="RefSeq" id="WP_101626142.1">
    <property type="nucleotide sequence ID" value="NZ_CP071591.1"/>
</dbReference>
<evidence type="ECO:0000313" key="3">
    <source>
        <dbReference type="Proteomes" id="UP000234855"/>
    </source>
</evidence>